<name>A0ABY8VKQ3_9CORY</name>
<dbReference type="InterPro" id="IPR034074">
    <property type="entry name" value="Y4bN_pept_dom"/>
</dbReference>
<dbReference type="EMBL" id="CP126970">
    <property type="protein sequence ID" value="WIM70224.1"/>
    <property type="molecule type" value="Genomic_DNA"/>
</dbReference>
<dbReference type="InterPro" id="IPR000209">
    <property type="entry name" value="Peptidase_S8/S53_dom"/>
</dbReference>
<keyword evidence="3" id="KW-1185">Reference proteome</keyword>
<dbReference type="Pfam" id="PF00082">
    <property type="entry name" value="Peptidase_S8"/>
    <property type="match status" value="1"/>
</dbReference>
<sequence>MEPNYTLPHIVVPMKPQAEPFTSVFSGRERTNRDFVTDHKDHGNKLKNQYNAAWAHDDIDADEDDSSTGTLITFVTYPDVEINFESLESSASGEQPQIVAVREVWNGNSKVLRVTVHIPSGKKQFFLDKVESYLSTVDDDNPRNKKLLHAIDSIRKATVQELWTDPMEHFPSDSSKQVWWEVWLRSNDGSEKLKFDSFVEAHGLRTSDTYLGFDDRIITLICASVDQLSKCFKSIDDIAELRRPRQVVSAIPVSSPSDQQEYAKELGTRTVPASEDAPAVCILDRGVQRTHPLLSHSINPHDLFAPESIGHHDPVIHDHGTEMAGLALYNDLESALLATHPIELLHRLESVKILPDKGTNRPDLYGAITAQGVDLTEIQSADKRRVFMLAVTAQHPGLGSDDANLENSESGAPTSWSASVDALAFGRSIDTLSGEFTYLDREERSRSRLFVISAGNIRDLRPKDNYLDRCDAESVEDPSQAWNAITVGAYSAKDEMKEADPIFAGYVPVAERGELSPASRTSVSFDRKRWPFKPEVVADGGNYARDPGETTIDSPPNLAIVTTRLHRPGQGQFVETRDTSAAAAQVAAIAASISAKYPDFSPETIRALVVHSARWTDAMKAHFDPKKSKENLSNLLRRYGMGVPSLERALYSAANSLTLVSESTIKPFETPEGSSSSRTREMNLHALPWPSEVLEGLSDDVSMRVTLSYFVEPNPSRRGWVKRYSYQSHGLRFAVRRPEESVDDFRRRINKRERSNGTFSSGETDGGWLFGPRQQQSPGSLHTDIWTGSASDLARKEFIAVYPVSGWWKFRKGMDQSSKGVDYSLVVSIDAPKLSVDLYHEVKNKIGSIVEV</sequence>
<dbReference type="RefSeq" id="WP_284874814.1">
    <property type="nucleotide sequence ID" value="NZ_CP126970.1"/>
</dbReference>
<reference evidence="2 3" key="1">
    <citation type="submission" date="2023-05" db="EMBL/GenBank/DDBJ databases">
        <title>Corynebacterium suedekumii sp. nov. and Corynebacterium breve sp. nov. isolated from raw cow's milk.</title>
        <authorList>
            <person name="Baer M.K."/>
            <person name="Mehl L."/>
            <person name="Hellmuth R."/>
            <person name="Marke G."/>
            <person name="Lipski A."/>
        </authorList>
    </citation>
    <scope>NUCLEOTIDE SEQUENCE [LARGE SCALE GENOMIC DNA]</scope>
    <source>
        <strain evidence="2 3">LM112</strain>
    </source>
</reference>
<dbReference type="Gene3D" id="3.40.50.200">
    <property type="entry name" value="Peptidase S8/S53 domain"/>
    <property type="match status" value="1"/>
</dbReference>
<evidence type="ECO:0000259" key="1">
    <source>
        <dbReference type="Pfam" id="PF00082"/>
    </source>
</evidence>
<proteinExistence type="predicted"/>
<dbReference type="Proteomes" id="UP001238805">
    <property type="component" value="Chromosome"/>
</dbReference>
<evidence type="ECO:0000313" key="3">
    <source>
        <dbReference type="Proteomes" id="UP001238805"/>
    </source>
</evidence>
<dbReference type="CDD" id="cd04847">
    <property type="entry name" value="Peptidases_S8_Subtilisin_like_2"/>
    <property type="match status" value="1"/>
</dbReference>
<dbReference type="InterPro" id="IPR036852">
    <property type="entry name" value="Peptidase_S8/S53_dom_sf"/>
</dbReference>
<protein>
    <submittedName>
        <fullName evidence="2">S8 family peptidase</fullName>
    </submittedName>
</protein>
<accession>A0ABY8VKQ3</accession>
<gene>
    <name evidence="2" type="ORF">QP029_13815</name>
</gene>
<organism evidence="2 3">
    <name type="scientific">Corynebacterium suedekumii</name>
    <dbReference type="NCBI Taxonomy" id="3049801"/>
    <lineage>
        <taxon>Bacteria</taxon>
        <taxon>Bacillati</taxon>
        <taxon>Actinomycetota</taxon>
        <taxon>Actinomycetes</taxon>
        <taxon>Mycobacteriales</taxon>
        <taxon>Corynebacteriaceae</taxon>
        <taxon>Corynebacterium</taxon>
    </lineage>
</organism>
<evidence type="ECO:0000313" key="2">
    <source>
        <dbReference type="EMBL" id="WIM70224.1"/>
    </source>
</evidence>
<dbReference type="SUPFAM" id="SSF52743">
    <property type="entry name" value="Subtilisin-like"/>
    <property type="match status" value="1"/>
</dbReference>
<feature type="domain" description="Peptidase S8/S53" evidence="1">
    <location>
        <begin position="277"/>
        <end position="642"/>
    </location>
</feature>